<dbReference type="OrthoDB" id="2548432at2759"/>
<reference evidence="3" key="2">
    <citation type="submission" date="2015-01" db="EMBL/GenBank/DDBJ databases">
        <title>Evolutionary Origins and Diversification of the Mycorrhizal Mutualists.</title>
        <authorList>
            <consortium name="DOE Joint Genome Institute"/>
            <consortium name="Mycorrhizal Genomics Consortium"/>
            <person name="Kohler A."/>
            <person name="Kuo A."/>
            <person name="Nagy L.G."/>
            <person name="Floudas D."/>
            <person name="Copeland A."/>
            <person name="Barry K.W."/>
            <person name="Cichocki N."/>
            <person name="Veneault-Fourrey C."/>
            <person name="LaButti K."/>
            <person name="Lindquist E.A."/>
            <person name="Lipzen A."/>
            <person name="Lundell T."/>
            <person name="Morin E."/>
            <person name="Murat C."/>
            <person name="Riley R."/>
            <person name="Ohm R."/>
            <person name="Sun H."/>
            <person name="Tunlid A."/>
            <person name="Henrissat B."/>
            <person name="Grigoriev I.V."/>
            <person name="Hibbett D.S."/>
            <person name="Martin F."/>
        </authorList>
    </citation>
    <scope>NUCLEOTIDE SEQUENCE [LARGE SCALE GENOMIC DNA]</scope>
    <source>
        <strain evidence="3">h7</strain>
    </source>
</reference>
<dbReference type="Proteomes" id="UP000053424">
    <property type="component" value="Unassembled WGS sequence"/>
</dbReference>
<organism evidence="2 3">
    <name type="scientific">Hebeloma cylindrosporum</name>
    <dbReference type="NCBI Taxonomy" id="76867"/>
    <lineage>
        <taxon>Eukaryota</taxon>
        <taxon>Fungi</taxon>
        <taxon>Dikarya</taxon>
        <taxon>Basidiomycota</taxon>
        <taxon>Agaricomycotina</taxon>
        <taxon>Agaricomycetes</taxon>
        <taxon>Agaricomycetidae</taxon>
        <taxon>Agaricales</taxon>
        <taxon>Agaricineae</taxon>
        <taxon>Hymenogastraceae</taxon>
        <taxon>Hebeloma</taxon>
    </lineage>
</organism>
<feature type="transmembrane region" description="Helical" evidence="1">
    <location>
        <begin position="98"/>
        <end position="119"/>
    </location>
</feature>
<dbReference type="HOGENOM" id="CLU_062759_0_0_1"/>
<feature type="transmembrane region" description="Helical" evidence="1">
    <location>
        <begin position="58"/>
        <end position="78"/>
    </location>
</feature>
<proteinExistence type="predicted"/>
<evidence type="ECO:0000256" key="1">
    <source>
        <dbReference type="SAM" id="Phobius"/>
    </source>
</evidence>
<sequence length="262" mass="29381">MDATQFPPPPPAGLNYIAAIRPSLNFILVLTPLGAVLVPLILTLFFFSTPQSRRHPVFILNILACLSGIVEAALNAALETKQILYPLEPISKELLTSVIAFAIVSPLFIDSILLFRILAFYPVSMTPTSQLIAIFALPAIVKCGRFIAVVMYLHQFTHSSGNLPNVLLAAESTWPKNPYIISEWSLQMVDNTYASVFFLYKIYQFRRRDSSFIIRSKGLLSHLRSLFVIALGNFVFPYVNQSFLDISREINVWHPLSQCSES</sequence>
<reference evidence="2 3" key="1">
    <citation type="submission" date="2014-04" db="EMBL/GenBank/DDBJ databases">
        <authorList>
            <consortium name="DOE Joint Genome Institute"/>
            <person name="Kuo A."/>
            <person name="Gay G."/>
            <person name="Dore J."/>
            <person name="Kohler A."/>
            <person name="Nagy L.G."/>
            <person name="Floudas D."/>
            <person name="Copeland A."/>
            <person name="Barry K.W."/>
            <person name="Cichocki N."/>
            <person name="Veneault-Fourrey C."/>
            <person name="LaButti K."/>
            <person name="Lindquist E.A."/>
            <person name="Lipzen A."/>
            <person name="Lundell T."/>
            <person name="Morin E."/>
            <person name="Murat C."/>
            <person name="Sun H."/>
            <person name="Tunlid A."/>
            <person name="Henrissat B."/>
            <person name="Grigoriev I.V."/>
            <person name="Hibbett D.S."/>
            <person name="Martin F."/>
            <person name="Nordberg H.P."/>
            <person name="Cantor M.N."/>
            <person name="Hua S.X."/>
        </authorList>
    </citation>
    <scope>NUCLEOTIDE SEQUENCE [LARGE SCALE GENOMIC DNA]</scope>
    <source>
        <strain evidence="3">h7</strain>
    </source>
</reference>
<keyword evidence="1" id="KW-0472">Membrane</keyword>
<feature type="transmembrane region" description="Helical" evidence="1">
    <location>
        <begin position="24"/>
        <end position="46"/>
    </location>
</feature>
<name>A0A0C2YA62_HEBCY</name>
<keyword evidence="3" id="KW-1185">Reference proteome</keyword>
<evidence type="ECO:0000313" key="3">
    <source>
        <dbReference type="Proteomes" id="UP000053424"/>
    </source>
</evidence>
<keyword evidence="1" id="KW-0812">Transmembrane</keyword>
<dbReference type="AlphaFoldDB" id="A0A0C2YA62"/>
<accession>A0A0C2YA62</accession>
<keyword evidence="1" id="KW-1133">Transmembrane helix</keyword>
<feature type="transmembrane region" description="Helical" evidence="1">
    <location>
        <begin position="131"/>
        <end position="153"/>
    </location>
</feature>
<protein>
    <submittedName>
        <fullName evidence="2">Uncharacterized protein</fullName>
    </submittedName>
</protein>
<gene>
    <name evidence="2" type="ORF">M413DRAFT_252902</name>
</gene>
<dbReference type="EMBL" id="KN831794">
    <property type="protein sequence ID" value="KIM37922.1"/>
    <property type="molecule type" value="Genomic_DNA"/>
</dbReference>
<evidence type="ECO:0000313" key="2">
    <source>
        <dbReference type="EMBL" id="KIM37922.1"/>
    </source>
</evidence>